<evidence type="ECO:0000313" key="1">
    <source>
        <dbReference type="EMBL" id="GET07199.1"/>
    </source>
</evidence>
<dbReference type="InterPro" id="IPR010106">
    <property type="entry name" value="RpnA"/>
</dbReference>
<name>A0A6F9XPM4_9LACO</name>
<comment type="caution">
    <text evidence="1">The sequence shown here is derived from an EMBL/GenBank/DDBJ whole genome shotgun (WGS) entry which is preliminary data.</text>
</comment>
<dbReference type="Proteomes" id="UP000494265">
    <property type="component" value="Unassembled WGS sequence"/>
</dbReference>
<organism evidence="1">
    <name type="scientific">Ligilactobacillus agilis</name>
    <dbReference type="NCBI Taxonomy" id="1601"/>
    <lineage>
        <taxon>Bacteria</taxon>
        <taxon>Bacillati</taxon>
        <taxon>Bacillota</taxon>
        <taxon>Bacilli</taxon>
        <taxon>Lactobacillales</taxon>
        <taxon>Lactobacillaceae</taxon>
        <taxon>Ligilactobacillus</taxon>
    </lineage>
</organism>
<accession>A0A6F9XPM4</accession>
<dbReference type="PANTHER" id="PTHR41317">
    <property type="entry name" value="PD-(D_E)XK NUCLEASE FAMILY TRANSPOSASE"/>
    <property type="match status" value="1"/>
</dbReference>
<protein>
    <recommendedName>
        <fullName evidence="2">Rpn family recombination-promoting nuclease/putative transposase</fullName>
    </recommendedName>
</protein>
<dbReference type="Pfam" id="PF12784">
    <property type="entry name" value="PDDEXK_2"/>
    <property type="match status" value="1"/>
</dbReference>
<evidence type="ECO:0008006" key="2">
    <source>
        <dbReference type="Google" id="ProtNLM"/>
    </source>
</evidence>
<dbReference type="PANTHER" id="PTHR41317:SF1">
    <property type="entry name" value="PD-(D_E)XK NUCLEASE FAMILY TRANSPOSASE"/>
    <property type="match status" value="1"/>
</dbReference>
<reference evidence="1" key="1">
    <citation type="submission" date="2019-10" db="EMBL/GenBank/DDBJ databases">
        <title>Lactobacillus agilis SY212 Whole Genome Sequencing Project.</title>
        <authorList>
            <person name="Suzuki S."/>
            <person name="Endo A."/>
            <person name="Maeno S."/>
            <person name="Shiwa Y."/>
            <person name="Matsutani M."/>
            <person name="Kajikawa A."/>
        </authorList>
    </citation>
    <scope>NUCLEOTIDE SEQUENCE</scope>
    <source>
        <strain evidence="1">SY212</strain>
    </source>
</reference>
<dbReference type="EMBL" id="BLAM01000216">
    <property type="protein sequence ID" value="GET07199.1"/>
    <property type="molecule type" value="Genomic_DNA"/>
</dbReference>
<dbReference type="RefSeq" id="WP_172579404.1">
    <property type="nucleotide sequence ID" value="NZ_BLAM01000216.1"/>
</dbReference>
<gene>
    <name evidence="1" type="ORF">SY212_22290</name>
</gene>
<sequence>MLSEAEKERRWQAAGLENDTIFGLVMGRKDICKLFLRSAIPDVVFTDLEVTPQKEIVNHYHSKAVRLDVLAVDEQGNHYDVEIQVKNEHNVPQRSKFYHSMMTNRMVGQGENYQKVKATYVIFVCMFNVNTEEALSHFEMINRNNLNEKLNDGTHTILLNVNADSSKLNENLQGLVQVLKRESVNQSQLGQELSKALKEVKGDMLVKNQLGYASEDMVLYGQQDVIQSLIENKDKLGLSENSIIEIIMEKIHLTKSEAEELYDEMLEDLEKQKQN</sequence>
<dbReference type="AlphaFoldDB" id="A0A6F9XPM4"/>
<dbReference type="NCBIfam" id="TIGR01784">
    <property type="entry name" value="T_den_put_tspse"/>
    <property type="match status" value="1"/>
</dbReference>
<proteinExistence type="predicted"/>